<dbReference type="Pfam" id="PF00149">
    <property type="entry name" value="Metallophos"/>
    <property type="match status" value="1"/>
</dbReference>
<reference evidence="7 8" key="1">
    <citation type="journal article" date="2023" name="bioRxiv">
        <title>High-quality genome assemblies of four members of thePodospora anserinaspecies complex.</title>
        <authorList>
            <person name="Ament-Velasquez S.L."/>
            <person name="Vogan A.A."/>
            <person name="Wallerman O."/>
            <person name="Hartmann F."/>
            <person name="Gautier V."/>
            <person name="Silar P."/>
            <person name="Giraud T."/>
            <person name="Johannesson H."/>
        </authorList>
    </citation>
    <scope>NUCLEOTIDE SEQUENCE [LARGE SCALE GENOMIC DNA]</scope>
    <source>
        <strain evidence="7 8">CBS 415.72m</strain>
    </source>
</reference>
<evidence type="ECO:0000313" key="7">
    <source>
        <dbReference type="EMBL" id="KAK4651994.1"/>
    </source>
</evidence>
<dbReference type="InterPro" id="IPR027417">
    <property type="entry name" value="P-loop_NTPase"/>
</dbReference>
<keyword evidence="8" id="KW-1185">Reference proteome</keyword>
<evidence type="ECO:0000256" key="1">
    <source>
        <dbReference type="SAM" id="Coils"/>
    </source>
</evidence>
<dbReference type="RefSeq" id="XP_062740969.1">
    <property type="nucleotide sequence ID" value="XM_062884155.1"/>
</dbReference>
<evidence type="ECO:0000256" key="3">
    <source>
        <dbReference type="SAM" id="Phobius"/>
    </source>
</evidence>
<evidence type="ECO:0000256" key="4">
    <source>
        <dbReference type="SAM" id="SignalP"/>
    </source>
</evidence>
<feature type="transmembrane region" description="Helical" evidence="3">
    <location>
        <begin position="250"/>
        <end position="272"/>
    </location>
</feature>
<proteinExistence type="predicted"/>
<accession>A0ABR0G8R6</accession>
<evidence type="ECO:0000256" key="2">
    <source>
        <dbReference type="SAM" id="MobiDB-lite"/>
    </source>
</evidence>
<keyword evidence="4" id="KW-0732">Signal</keyword>
<keyword evidence="3" id="KW-0812">Transmembrane</keyword>
<dbReference type="Proteomes" id="UP001323405">
    <property type="component" value="Unassembled WGS sequence"/>
</dbReference>
<feature type="coiled-coil region" evidence="1">
    <location>
        <begin position="1257"/>
        <end position="1350"/>
    </location>
</feature>
<evidence type="ECO:0008006" key="9">
    <source>
        <dbReference type="Google" id="ProtNLM"/>
    </source>
</evidence>
<dbReference type="PANTHER" id="PTHR32114">
    <property type="entry name" value="ABC TRANSPORTER ABCH.3"/>
    <property type="match status" value="1"/>
</dbReference>
<feature type="chain" id="PRO_5046030770" description="Rad50/SbcC-type AAA domain-containing protein" evidence="4">
    <location>
        <begin position="33"/>
        <end position="1573"/>
    </location>
</feature>
<feature type="transmembrane region" description="Helical" evidence="3">
    <location>
        <begin position="97"/>
        <end position="114"/>
    </location>
</feature>
<dbReference type="Pfam" id="PF13476">
    <property type="entry name" value="AAA_23"/>
    <property type="match status" value="1"/>
</dbReference>
<dbReference type="EMBL" id="JAFFHA010000008">
    <property type="protein sequence ID" value="KAK4651994.1"/>
    <property type="molecule type" value="Genomic_DNA"/>
</dbReference>
<feature type="region of interest" description="Disordered" evidence="2">
    <location>
        <begin position="714"/>
        <end position="735"/>
    </location>
</feature>
<feature type="signal peptide" evidence="4">
    <location>
        <begin position="1"/>
        <end position="32"/>
    </location>
</feature>
<keyword evidence="3" id="KW-1133">Transmembrane helix</keyword>
<evidence type="ECO:0000259" key="5">
    <source>
        <dbReference type="Pfam" id="PF00149"/>
    </source>
</evidence>
<dbReference type="PANTHER" id="PTHR32114:SF2">
    <property type="entry name" value="ABC TRANSPORTER ABCH.3"/>
    <property type="match status" value="1"/>
</dbReference>
<evidence type="ECO:0000259" key="6">
    <source>
        <dbReference type="Pfam" id="PF13476"/>
    </source>
</evidence>
<name>A0ABR0G8R6_9PEZI</name>
<feature type="coiled-coil region" evidence="1">
    <location>
        <begin position="1110"/>
        <end position="1144"/>
    </location>
</feature>
<dbReference type="SUPFAM" id="SSF52540">
    <property type="entry name" value="P-loop containing nucleoside triphosphate hydrolases"/>
    <property type="match status" value="1"/>
</dbReference>
<keyword evidence="3" id="KW-0472">Membrane</keyword>
<comment type="caution">
    <text evidence="7">The sequence shown here is derived from an EMBL/GenBank/DDBJ whole genome shotgun (WGS) entry which is preliminary data.</text>
</comment>
<sequence length="1573" mass="174565">MANNNHNPSKTPPLLLILPLLALGICGTMVNGFQTGYFSILTATSGNLDGVPYVPGGPESFDPRYTGNKALDTRMGILIGFFSGLVNGERNWDVDLAYVWTMGMFFSGWALVSVEAHRRANRGRVVSWTNTFGNIIQSFTYALTVPSYLILHLFTTSPATDDISVPEGEVRHLPLSMTLAYIVPTVIMSLPTPSIIPAKSHYDTTALWQVFPVLQFLIHRGMNFVCFPPKYNTTTTQYGVGKSLANHYRFVIFTSVVVHLPILLVCLTPSSMPFGPAWLRDMITQTTFSNVFVPYGVWNPPAVDLAKVAALGGENKADLSWLPGLTKHFLHYDIGCPSLAMVVWAGYNYMASVVMRITSVRTRRWLLLSDLHFKHQDLDRVRQTGRWIVAEAERNHVSRVVICGDLLTSRTMQPTHVLSACYRFISHLSDVVPRVHIVLGNHDLAYRRDYETTALDALNITRLAPYLSVHSAITRQKWDGRHVLLLPFREEQSELTNAVAALSPKDAKETVAFAHLAVNKAITQRYVVNADQQDARATNSITYRGLTGPDQFASLARTFTGHFHSHQTITQQKSTSGDKTDLRGSITYLGSPLQLNWADLYDQERGVVLLDPETLEHKLLTNPHAVGYTAVALEEILNDQVDERSVKDRHVMILGKLTPSKYATARDKLLSLGVRGVRNWIPTHFSLRTSGLASGGLGSSVPASDVTAQPLEQPTQDEAHEASTTGRVSESIPQTEPESRKIALDLIAEVHEYVKSVDLGEPLLMRQDDLVQVGQQMIQTSYEMAEQYGEAKLDYKEFLAKSCQAISSNITPPNPAVRSASVFVAEPRSLTITNFLGVKNTIHIDFQQDLTPGLTFLIGDNGSGKSTIMEAMVWCQFGRCIRGGLGVNDVVNDNVGKDCCVKLEFNNGYAITRYRKHKVQGNRVVVSSHGKPLPQLEHPDMRTTQSAINELLGTNYETYIRTVVLSEESAASFLSSTPTQRRNVIETALGLSTLDQCEEVLKLLLRDIGTDIKEAEKGLEGVARTVEYTERRLQDLTHTHTRLEAEARKEDSALERAIQDHAAKERLLKEHQTRFRYETSQSIADSSRQILGSDKRDLALELNVGFHAHMSGLQTQIRMEEEALQQLNESYARMKDEVQVQHERVLKYKQSQEAKDAQECVHPRRMEWLALWLEMLNEKLKALAAAQPSGLPKPFHGMRTSVVSWLSAAIVTVMSLLRRPTHHNIAPRGSLNQDAQSAPIHDAEKTTTQNHDQEPALKSLLQAINEKSLRLRSLKHEKNIAANHARKMGELLTGVVQAQEACDALRQQLTIHQRDASTYKRLTEAEASSLDSLRSEHEALTNKLQELATKRELFAFWSAALTKRTARLSSSPSSSKPTAKIRANFREHILIALLSELNTLLAQVLTVLYDDTRHAHLATGMLGSLFDSAESGDSTSSPGSILDQKLALPSSLAYAKRSSGERKRVDLALFFALLQLARARSAHRAHYLLVDEVFDNLDKAGQAAVVRWCGVMSQTQMVGWIIVITHSQFLIELDPGEDTAKVLVVTAKMGRGGGTELSINNGRSIGGGSSVTG</sequence>
<feature type="domain" description="Calcineurin-like phosphoesterase" evidence="5">
    <location>
        <begin position="366"/>
        <end position="454"/>
    </location>
</feature>
<organism evidence="7 8">
    <name type="scientific">Podospora pseudocomata</name>
    <dbReference type="NCBI Taxonomy" id="2093779"/>
    <lineage>
        <taxon>Eukaryota</taxon>
        <taxon>Fungi</taxon>
        <taxon>Dikarya</taxon>
        <taxon>Ascomycota</taxon>
        <taxon>Pezizomycotina</taxon>
        <taxon>Sordariomycetes</taxon>
        <taxon>Sordariomycetidae</taxon>
        <taxon>Sordariales</taxon>
        <taxon>Podosporaceae</taxon>
        <taxon>Podospora</taxon>
    </lineage>
</organism>
<dbReference type="Gene3D" id="3.60.21.10">
    <property type="match status" value="1"/>
</dbReference>
<dbReference type="Gene3D" id="3.40.50.300">
    <property type="entry name" value="P-loop containing nucleotide triphosphate hydrolases"/>
    <property type="match status" value="2"/>
</dbReference>
<feature type="domain" description="Rad50/SbcC-type AAA" evidence="6">
    <location>
        <begin position="829"/>
        <end position="1019"/>
    </location>
</feature>
<dbReference type="GeneID" id="87903942"/>
<feature type="coiled-coil region" evidence="1">
    <location>
        <begin position="1026"/>
        <end position="1074"/>
    </location>
</feature>
<dbReference type="InterPro" id="IPR004843">
    <property type="entry name" value="Calcineurin-like_PHP"/>
</dbReference>
<evidence type="ECO:0000313" key="8">
    <source>
        <dbReference type="Proteomes" id="UP001323405"/>
    </source>
</evidence>
<gene>
    <name evidence="7" type="ORF">QC762_0098430</name>
</gene>
<dbReference type="InterPro" id="IPR029052">
    <property type="entry name" value="Metallo-depent_PP-like"/>
</dbReference>
<keyword evidence="1" id="KW-0175">Coiled coil</keyword>
<protein>
    <recommendedName>
        <fullName evidence="9">Rad50/SbcC-type AAA domain-containing protein</fullName>
    </recommendedName>
</protein>
<dbReference type="SUPFAM" id="SSF56300">
    <property type="entry name" value="Metallo-dependent phosphatases"/>
    <property type="match status" value="1"/>
</dbReference>
<dbReference type="InterPro" id="IPR038729">
    <property type="entry name" value="Rad50/SbcC_AAA"/>
</dbReference>